<dbReference type="AlphaFoldDB" id="A0A5E4ZZX5"/>
<dbReference type="Gene3D" id="3.40.50.300">
    <property type="entry name" value="P-loop containing nucleotide triphosphate hydrolases"/>
    <property type="match status" value="1"/>
</dbReference>
<dbReference type="RefSeq" id="WP_150625060.1">
    <property type="nucleotide sequence ID" value="NZ_CABPSQ010000002.1"/>
</dbReference>
<dbReference type="SMART" id="SM00382">
    <property type="entry name" value="AAA"/>
    <property type="match status" value="1"/>
</dbReference>
<keyword evidence="6" id="KW-0067">ATP-binding</keyword>
<evidence type="ECO:0000259" key="7">
    <source>
        <dbReference type="PROSITE" id="PS50893"/>
    </source>
</evidence>
<protein>
    <submittedName>
        <fullName evidence="8">Histidinol phosphatase</fullName>
    </submittedName>
</protein>
<dbReference type="Pfam" id="PF00005">
    <property type="entry name" value="ABC_tran"/>
    <property type="match status" value="1"/>
</dbReference>
<keyword evidence="3" id="KW-1003">Cell membrane</keyword>
<dbReference type="PROSITE" id="PS50893">
    <property type="entry name" value="ABC_TRANSPORTER_2"/>
    <property type="match status" value="1"/>
</dbReference>
<dbReference type="GO" id="GO:0005524">
    <property type="term" value="F:ATP binding"/>
    <property type="evidence" value="ECO:0007669"/>
    <property type="project" value="UniProtKB-KW"/>
</dbReference>
<dbReference type="InterPro" id="IPR027417">
    <property type="entry name" value="P-loop_NTPase"/>
</dbReference>
<evidence type="ECO:0000256" key="2">
    <source>
        <dbReference type="ARBA" id="ARBA00022448"/>
    </source>
</evidence>
<dbReference type="SUPFAM" id="SSF52540">
    <property type="entry name" value="P-loop containing nucleoside triphosphate hydrolases"/>
    <property type="match status" value="1"/>
</dbReference>
<keyword evidence="9" id="KW-1185">Reference proteome</keyword>
<dbReference type="InterPro" id="IPR003439">
    <property type="entry name" value="ABC_transporter-like_ATP-bd"/>
</dbReference>
<evidence type="ECO:0000256" key="5">
    <source>
        <dbReference type="ARBA" id="ARBA00022741"/>
    </source>
</evidence>
<dbReference type="EMBL" id="CABPSQ010000002">
    <property type="protein sequence ID" value="VVE65500.1"/>
    <property type="molecule type" value="Genomic_DNA"/>
</dbReference>
<evidence type="ECO:0000256" key="4">
    <source>
        <dbReference type="ARBA" id="ARBA00022519"/>
    </source>
</evidence>
<evidence type="ECO:0000256" key="1">
    <source>
        <dbReference type="ARBA" id="ARBA00005417"/>
    </source>
</evidence>
<evidence type="ECO:0000313" key="9">
    <source>
        <dbReference type="Proteomes" id="UP000414136"/>
    </source>
</evidence>
<comment type="similarity">
    <text evidence="1">Belongs to the ABC transporter superfamily.</text>
</comment>
<dbReference type="PANTHER" id="PTHR42794:SF2">
    <property type="entry name" value="ABC TRANSPORTER ATP-BINDING PROTEIN"/>
    <property type="match status" value="1"/>
</dbReference>
<keyword evidence="4" id="KW-0997">Cell inner membrane</keyword>
<keyword evidence="5" id="KW-0547">Nucleotide-binding</keyword>
<name>A0A5E4ZZX5_9BURK</name>
<dbReference type="InterPro" id="IPR017871">
    <property type="entry name" value="ABC_transporter-like_CS"/>
</dbReference>
<dbReference type="PANTHER" id="PTHR42794">
    <property type="entry name" value="HEMIN IMPORT ATP-BINDING PROTEIN HMUV"/>
    <property type="match status" value="1"/>
</dbReference>
<evidence type="ECO:0000313" key="8">
    <source>
        <dbReference type="EMBL" id="VVE65500.1"/>
    </source>
</evidence>
<dbReference type="PROSITE" id="PS00211">
    <property type="entry name" value="ABC_TRANSPORTER_1"/>
    <property type="match status" value="1"/>
</dbReference>
<dbReference type="OrthoDB" id="5296765at2"/>
<sequence length="263" mass="28723">MLRALDIASLSWSPADLAGPKASPLLQSISLDVSRGEFVGLIGPNGSGKTSLLRCAFRYAKPQAGTVTLDGTDVWRASPRWSAQHIAVLLQELPDDFGLSVEQVVWMGRAPHKRLLDVDTPDDARVVEQALRDVDMTNARARAFATLSGGEKQRVLLARALAQQPDVLMLDEPTSFLDLHHQIEFMRLIRSLQVTTLATLHDLNLAAAYCDRLYVLANGEIVAHGAPAEVLTVERLAQAFHVEALVDAHPVTGRPRITLVHPI</sequence>
<evidence type="ECO:0000256" key="3">
    <source>
        <dbReference type="ARBA" id="ARBA00022475"/>
    </source>
</evidence>
<dbReference type="Proteomes" id="UP000414136">
    <property type="component" value="Unassembled WGS sequence"/>
</dbReference>
<dbReference type="InterPro" id="IPR003593">
    <property type="entry name" value="AAA+_ATPase"/>
</dbReference>
<keyword evidence="2" id="KW-0813">Transport</keyword>
<dbReference type="GO" id="GO:0016887">
    <property type="term" value="F:ATP hydrolysis activity"/>
    <property type="evidence" value="ECO:0007669"/>
    <property type="project" value="InterPro"/>
</dbReference>
<keyword evidence="4" id="KW-0472">Membrane</keyword>
<reference evidence="8 9" key="1">
    <citation type="submission" date="2019-08" db="EMBL/GenBank/DDBJ databases">
        <authorList>
            <person name="Peeters C."/>
        </authorList>
    </citation>
    <scope>NUCLEOTIDE SEQUENCE [LARGE SCALE GENOMIC DNA]</scope>
    <source>
        <strain evidence="8 9">LMG 31118</strain>
    </source>
</reference>
<accession>A0A5E4ZZX5</accession>
<organism evidence="8 9">
    <name type="scientific">Pandoraea captiosa</name>
    <dbReference type="NCBI Taxonomy" id="2508302"/>
    <lineage>
        <taxon>Bacteria</taxon>
        <taxon>Pseudomonadati</taxon>
        <taxon>Pseudomonadota</taxon>
        <taxon>Betaproteobacteria</taxon>
        <taxon>Burkholderiales</taxon>
        <taxon>Burkholderiaceae</taxon>
        <taxon>Pandoraea</taxon>
    </lineage>
</organism>
<proteinExistence type="inferred from homology"/>
<evidence type="ECO:0000256" key="6">
    <source>
        <dbReference type="ARBA" id="ARBA00022840"/>
    </source>
</evidence>
<feature type="domain" description="ABC transporter" evidence="7">
    <location>
        <begin position="2"/>
        <end position="243"/>
    </location>
</feature>
<dbReference type="FunFam" id="3.40.50.300:FF:000134">
    <property type="entry name" value="Iron-enterobactin ABC transporter ATP-binding protein"/>
    <property type="match status" value="1"/>
</dbReference>
<dbReference type="CDD" id="cd03214">
    <property type="entry name" value="ABC_Iron-Siderophores_B12_Hemin"/>
    <property type="match status" value="1"/>
</dbReference>
<gene>
    <name evidence="8" type="ORF">PCA31118_02033</name>
</gene>